<organism evidence="2">
    <name type="scientific">Grosmannia clavigera (strain kw1407 / UAMH 11150)</name>
    <name type="common">Blue stain fungus</name>
    <name type="synonym">Graphiocladiella clavigera</name>
    <dbReference type="NCBI Taxonomy" id="655863"/>
    <lineage>
        <taxon>Eukaryota</taxon>
        <taxon>Fungi</taxon>
        <taxon>Dikarya</taxon>
        <taxon>Ascomycota</taxon>
        <taxon>Pezizomycotina</taxon>
        <taxon>Sordariomycetes</taxon>
        <taxon>Sordariomycetidae</taxon>
        <taxon>Ophiostomatales</taxon>
        <taxon>Ophiostomataceae</taxon>
        <taxon>Leptographium</taxon>
    </lineage>
</organism>
<dbReference type="GO" id="GO:0043022">
    <property type="term" value="F:ribosome binding"/>
    <property type="evidence" value="ECO:0007669"/>
    <property type="project" value="InterPro"/>
</dbReference>
<dbReference type="EMBL" id="GL629765">
    <property type="protein sequence ID" value="EFX03629.1"/>
    <property type="molecule type" value="Genomic_DNA"/>
</dbReference>
<proteinExistence type="predicted"/>
<dbReference type="HOGENOM" id="CLU_138679_1_0_1"/>
<keyword evidence="2" id="KW-1185">Reference proteome</keyword>
<dbReference type="Proteomes" id="UP000007796">
    <property type="component" value="Unassembled WGS sequence"/>
</dbReference>
<dbReference type="InParanoid" id="F0XF39"/>
<dbReference type="STRING" id="655863.F0XF39"/>
<accession>F0XF39</accession>
<dbReference type="PANTHER" id="PTHR28250">
    <property type="entry name" value="CYTOCHROME B PRE-MRNA-PROCESSING PROTEIN 6"/>
    <property type="match status" value="1"/>
</dbReference>
<name>F0XF39_GROCL</name>
<dbReference type="GO" id="GO:0034551">
    <property type="term" value="P:mitochondrial respiratory chain complex III assembly"/>
    <property type="evidence" value="ECO:0007669"/>
    <property type="project" value="TreeGrafter"/>
</dbReference>
<evidence type="ECO:0000313" key="1">
    <source>
        <dbReference type="EMBL" id="EFX03629.1"/>
    </source>
</evidence>
<gene>
    <name evidence="1" type="ORF">CMQ_557</name>
</gene>
<dbReference type="eggNOG" id="ENOG502S71Q">
    <property type="taxonomic scope" value="Eukaryota"/>
</dbReference>
<dbReference type="RefSeq" id="XP_014173111.1">
    <property type="nucleotide sequence ID" value="XM_014317636.1"/>
</dbReference>
<protein>
    <submittedName>
        <fullName evidence="1">Uncharacterized protein</fullName>
    </submittedName>
</protein>
<reference evidence="1 2" key="1">
    <citation type="journal article" date="2011" name="Proc. Natl. Acad. Sci. U.S.A.">
        <title>Genome and transcriptome analyses of the mountain pine beetle-fungal symbiont Grosmannia clavigera, a lodgepole pine pathogen.</title>
        <authorList>
            <person name="DiGuistini S."/>
            <person name="Wang Y."/>
            <person name="Liao N.Y."/>
            <person name="Taylor G."/>
            <person name="Tanguay P."/>
            <person name="Feau N."/>
            <person name="Henrissat B."/>
            <person name="Chan S.K."/>
            <person name="Hesse-Orce U."/>
            <person name="Alamouti S.M."/>
            <person name="Tsui C.K.M."/>
            <person name="Docking R.T."/>
            <person name="Levasseur A."/>
            <person name="Haridas S."/>
            <person name="Robertson G."/>
            <person name="Birol I."/>
            <person name="Holt R.A."/>
            <person name="Marra M.A."/>
            <person name="Hamelin R.C."/>
            <person name="Hirst M."/>
            <person name="Jones S.J.M."/>
            <person name="Bohlmann J."/>
            <person name="Breuil C."/>
        </authorList>
    </citation>
    <scope>NUCLEOTIDE SEQUENCE [LARGE SCALE GENOMIC DNA]</scope>
    <source>
        <strain evidence="2">kw1407 / UAMH 11150</strain>
    </source>
</reference>
<dbReference type="PANTHER" id="PTHR28250:SF1">
    <property type="entry name" value="CYTOCHROME B PRE-MRNA-PROCESSING PROTEIN 6"/>
    <property type="match status" value="1"/>
</dbReference>
<dbReference type="OrthoDB" id="2107880at2759"/>
<sequence>MSGSLKSALQKQYKAAIGRWPKDDLRPDVQLPDILSKHLADRLAGRSLARPILRPSGSLVDGKDAAALSAVAPAPPSDLQQLRQINALFSLLDDRYKKANRITGTLMTPRSNPTYYTDLVTELQEAPKRSLLGRISKRLGGMFRLS</sequence>
<dbReference type="GeneID" id="25978906"/>
<evidence type="ECO:0000313" key="2">
    <source>
        <dbReference type="Proteomes" id="UP000007796"/>
    </source>
</evidence>
<dbReference type="AlphaFoldDB" id="F0XF39"/>
<dbReference type="InterPro" id="IPR037653">
    <property type="entry name" value="Cbp6"/>
</dbReference>
<dbReference type="Pfam" id="PF20180">
    <property type="entry name" value="UQCC2_CBP6"/>
    <property type="match status" value="1"/>
</dbReference>
<dbReference type="GO" id="GO:0061671">
    <property type="term" value="C:Cbp3p-Cbp6 complex"/>
    <property type="evidence" value="ECO:0007669"/>
    <property type="project" value="InterPro"/>
</dbReference>